<feature type="repeat" description="WD" evidence="8">
    <location>
        <begin position="25"/>
        <end position="59"/>
    </location>
</feature>
<dbReference type="InterPro" id="IPR020472">
    <property type="entry name" value="WD40_PAC1"/>
</dbReference>
<feature type="repeat" description="WD" evidence="8">
    <location>
        <begin position="114"/>
        <end position="155"/>
    </location>
</feature>
<evidence type="ECO:0000256" key="6">
    <source>
        <dbReference type="ARBA" id="ARBA00049607"/>
    </source>
</evidence>
<evidence type="ECO:0000256" key="7">
    <source>
        <dbReference type="ARBA" id="ARBA00049682"/>
    </source>
</evidence>
<dbReference type="FunFam" id="2.130.10.10:FF:000984">
    <property type="entry name" value="WD repeat-containing protein 48 homolog"/>
    <property type="match status" value="1"/>
</dbReference>
<dbReference type="InterPro" id="IPR051246">
    <property type="entry name" value="WDR48"/>
</dbReference>
<dbReference type="PROSITE" id="PS00678">
    <property type="entry name" value="WD_REPEATS_1"/>
    <property type="match status" value="2"/>
</dbReference>
<comment type="similarity">
    <text evidence="1">Belongs to the WD repeat WDR48 family.</text>
</comment>
<dbReference type="CDD" id="cd00200">
    <property type="entry name" value="WD40"/>
    <property type="match status" value="1"/>
</dbReference>
<dbReference type="EMBL" id="HBUF01560555">
    <property type="protein sequence ID" value="CAG6762133.1"/>
    <property type="molecule type" value="Transcribed_RNA"/>
</dbReference>
<dbReference type="InterPro" id="IPR036322">
    <property type="entry name" value="WD40_repeat_dom_sf"/>
</dbReference>
<organism evidence="9">
    <name type="scientific">Cacopsylla melanoneura</name>
    <dbReference type="NCBI Taxonomy" id="428564"/>
    <lineage>
        <taxon>Eukaryota</taxon>
        <taxon>Metazoa</taxon>
        <taxon>Ecdysozoa</taxon>
        <taxon>Arthropoda</taxon>
        <taxon>Hexapoda</taxon>
        <taxon>Insecta</taxon>
        <taxon>Pterygota</taxon>
        <taxon>Neoptera</taxon>
        <taxon>Paraneoptera</taxon>
        <taxon>Hemiptera</taxon>
        <taxon>Sternorrhyncha</taxon>
        <taxon>Psylloidea</taxon>
        <taxon>Psyllidae</taxon>
        <taxon>Psyllinae</taxon>
        <taxon>Cacopsylla</taxon>
    </lineage>
</organism>
<sequence length="684" mass="75754">MATHKSGGQTGRKRQVSFVIRDEVEKQHRSGVSSLQFDDATGRLYSAGKDSIIRAWDTRACTGNGDPYIASMEHHIDWVNDVVLCCGGKNLISASSDTTVKVWNAHKSYCMSTLRTHKDYVRALAYAKDKELVASAGLDKSIFLWDVNTLTALTANNNTVTTTSLPGSKNSIYSLAMNPAGTVVVSGSTEKVLRVWDPRTCTKTCKLLGHTDNVKALVLNRDGTRCLSGSSDGTIKLWHLGEQQCIHTIHVHKEGVWALLANDAFTHVISGGRDRSIYMTEMRQSKNFALVCEEQASILKMVPETDFSGIWVATANSTLNYWKLPKKEDLPVSSLGADHMVPYSDTPLRTIKGGAAIRKQHVLNDKRHIVTQDSDMNVCVYDVLKACKVEDVGKVNFDEEVKKRSKIVYVPNWFSVDLKTGMLTINLGQDEIDCFSAWVSSKEAGLPSPDNVDSKINYGSLILKALLEHWIAASQIQDDGEDEGSAASQANQTPEYFKIPGHTPLIISEVVGRGLYRLLVRDAGGDTEHHSVITQVNPCSSHCSGGDTEHHCLRDNLPPWVLDIIVEKNMPKFTKIPFYINPHKSSNMKVSKTDRLVANDFLQIHKVAEHVLEKILGADTTGINTGLGSSPNEEQDNLPAEDKIELVCNGQILDPQMDLRTVRHFIWKQATDLNLEFKTNSKRT</sequence>
<dbReference type="PROSITE" id="PS50082">
    <property type="entry name" value="WD_REPEATS_2"/>
    <property type="match status" value="5"/>
</dbReference>
<reference evidence="9" key="1">
    <citation type="submission" date="2021-05" db="EMBL/GenBank/DDBJ databases">
        <authorList>
            <person name="Alioto T."/>
            <person name="Alioto T."/>
            <person name="Gomez Garrido J."/>
        </authorList>
    </citation>
    <scope>NUCLEOTIDE SEQUENCE</scope>
</reference>
<keyword evidence="3 8" id="KW-0853">WD repeat</keyword>
<feature type="repeat" description="WD" evidence="8">
    <location>
        <begin position="207"/>
        <end position="248"/>
    </location>
</feature>
<evidence type="ECO:0000256" key="4">
    <source>
        <dbReference type="ARBA" id="ARBA00022737"/>
    </source>
</evidence>
<protein>
    <recommendedName>
        <fullName evidence="2">WD repeat-containing protein 48 homolog</fullName>
    </recommendedName>
</protein>
<evidence type="ECO:0000256" key="3">
    <source>
        <dbReference type="ARBA" id="ARBA00022574"/>
    </source>
</evidence>
<evidence type="ECO:0000256" key="5">
    <source>
        <dbReference type="ARBA" id="ARBA00022786"/>
    </source>
</evidence>
<comment type="function">
    <text evidence="6">Regulatory component of the Usp12-46 deubiquitylase complex. activates deubiquitination by increasing the catalytic turnover without increasing the affinity of deubiquitinating enzymes for the substrate. The complex deubiquitylates the wg/wingless-signaling receptor arr/arrow, which stabilizes the receptor and increases its concentration at the cell surface; this enhances the sensitivity of cells to wg/wingless-signal stimulation. This increases the amplitude and spatial range of the signaling response to the wg/wingless morphogen gradient, facilitating the precise concentration-dependent regulation of its target genes. Together with Wdr20 and Usp12-46 required for wg/wingless-mediated signaling in the wing imaginal disc and for wg/wingless-dependent regulation of intestinal stem cell proliferation.</text>
</comment>
<evidence type="ECO:0000256" key="1">
    <source>
        <dbReference type="ARBA" id="ARBA00006917"/>
    </source>
</evidence>
<dbReference type="Gene3D" id="2.130.10.10">
    <property type="entry name" value="YVTN repeat-like/Quinoprotein amine dehydrogenase"/>
    <property type="match status" value="2"/>
</dbReference>
<dbReference type="PROSITE" id="PS50294">
    <property type="entry name" value="WD_REPEATS_REGION"/>
    <property type="match status" value="5"/>
</dbReference>
<keyword evidence="5" id="KW-0833">Ubl conjugation pathway</keyword>
<dbReference type="GO" id="GO:0000724">
    <property type="term" value="P:double-strand break repair via homologous recombination"/>
    <property type="evidence" value="ECO:0007669"/>
    <property type="project" value="TreeGrafter"/>
</dbReference>
<dbReference type="InterPro" id="IPR019775">
    <property type="entry name" value="WD40_repeat_CS"/>
</dbReference>
<dbReference type="FunFam" id="2.130.10.10:FF:000543">
    <property type="entry name" value="WD repeat-containing protein 48 homolog"/>
    <property type="match status" value="1"/>
</dbReference>
<dbReference type="Pfam" id="PF00400">
    <property type="entry name" value="WD40"/>
    <property type="match status" value="6"/>
</dbReference>
<dbReference type="PANTHER" id="PTHR19862:SF14">
    <property type="entry name" value="WD REPEAT-CONTAINING PROTEIN 48"/>
    <property type="match status" value="1"/>
</dbReference>
<dbReference type="GO" id="GO:0043130">
    <property type="term" value="F:ubiquitin binding"/>
    <property type="evidence" value="ECO:0007669"/>
    <property type="project" value="TreeGrafter"/>
</dbReference>
<dbReference type="InterPro" id="IPR001680">
    <property type="entry name" value="WD40_rpt"/>
</dbReference>
<dbReference type="PANTHER" id="PTHR19862">
    <property type="entry name" value="WD REPEAT-CONTAINING PROTEIN 48"/>
    <property type="match status" value="1"/>
</dbReference>
<feature type="repeat" description="WD" evidence="8">
    <location>
        <begin position="72"/>
        <end position="113"/>
    </location>
</feature>
<keyword evidence="4" id="KW-0677">Repeat</keyword>
<dbReference type="EMBL" id="HBUF01560557">
    <property type="protein sequence ID" value="CAG6762135.1"/>
    <property type="molecule type" value="Transcribed_RNA"/>
</dbReference>
<dbReference type="Pfam" id="PF11816">
    <property type="entry name" value="DUF3337"/>
    <property type="match status" value="1"/>
</dbReference>
<name>A0A8D9EPZ7_9HEMI</name>
<dbReference type="InterPro" id="IPR015943">
    <property type="entry name" value="WD40/YVTN_repeat-like_dom_sf"/>
</dbReference>
<comment type="subunit">
    <text evidence="7">Catalytic component of the Usp12-46 deubiquitylase complex consisting of Usp12-46, Wdr20 and Uaf1; regulatory subunit that, together wtih Wdr20, stabilizes Usp12-46. The Usp12-46 deubiquitylase complex associates with arr/arrow; the interaction leads to deubiquitination and stabilization of arr/arrow.</text>
</comment>
<evidence type="ECO:0000256" key="8">
    <source>
        <dbReference type="PROSITE-ProRule" id="PRU00221"/>
    </source>
</evidence>
<accession>A0A8D9EPZ7</accession>
<feature type="repeat" description="WD" evidence="8">
    <location>
        <begin position="165"/>
        <end position="197"/>
    </location>
</feature>
<proteinExistence type="inferred from homology"/>
<dbReference type="CDD" id="cd17041">
    <property type="entry name" value="Ubl_WDR48"/>
    <property type="match status" value="1"/>
</dbReference>
<evidence type="ECO:0000313" key="9">
    <source>
        <dbReference type="EMBL" id="CAG6762133.1"/>
    </source>
</evidence>
<dbReference type="PRINTS" id="PR00320">
    <property type="entry name" value="GPROTEINBRPT"/>
</dbReference>
<dbReference type="AlphaFoldDB" id="A0A8D9EPZ7"/>
<evidence type="ECO:0000256" key="2">
    <source>
        <dbReference type="ARBA" id="ARBA00021538"/>
    </source>
</evidence>
<dbReference type="InterPro" id="IPR021772">
    <property type="entry name" value="WDR48/Bun107"/>
</dbReference>
<dbReference type="SMART" id="SM00320">
    <property type="entry name" value="WD40"/>
    <property type="match status" value="7"/>
</dbReference>
<dbReference type="SUPFAM" id="SSF50978">
    <property type="entry name" value="WD40 repeat-like"/>
    <property type="match status" value="1"/>
</dbReference>